<dbReference type="EMBL" id="KN834795">
    <property type="protein sequence ID" value="KIK56833.1"/>
    <property type="molecule type" value="Genomic_DNA"/>
</dbReference>
<evidence type="ECO:0000313" key="1">
    <source>
        <dbReference type="EMBL" id="KIK56833.1"/>
    </source>
</evidence>
<dbReference type="AlphaFoldDB" id="A0A0D0CNI0"/>
<evidence type="ECO:0000313" key="2">
    <source>
        <dbReference type="Proteomes" id="UP000053593"/>
    </source>
</evidence>
<organism evidence="1 2">
    <name type="scientific">Collybiopsis luxurians FD-317 M1</name>
    <dbReference type="NCBI Taxonomy" id="944289"/>
    <lineage>
        <taxon>Eukaryota</taxon>
        <taxon>Fungi</taxon>
        <taxon>Dikarya</taxon>
        <taxon>Basidiomycota</taxon>
        <taxon>Agaricomycotina</taxon>
        <taxon>Agaricomycetes</taxon>
        <taxon>Agaricomycetidae</taxon>
        <taxon>Agaricales</taxon>
        <taxon>Marasmiineae</taxon>
        <taxon>Omphalotaceae</taxon>
        <taxon>Collybiopsis</taxon>
        <taxon>Collybiopsis luxurians</taxon>
    </lineage>
</organism>
<reference evidence="1 2" key="1">
    <citation type="submission" date="2014-04" db="EMBL/GenBank/DDBJ databases">
        <title>Evolutionary Origins and Diversification of the Mycorrhizal Mutualists.</title>
        <authorList>
            <consortium name="DOE Joint Genome Institute"/>
            <consortium name="Mycorrhizal Genomics Consortium"/>
            <person name="Kohler A."/>
            <person name="Kuo A."/>
            <person name="Nagy L.G."/>
            <person name="Floudas D."/>
            <person name="Copeland A."/>
            <person name="Barry K.W."/>
            <person name="Cichocki N."/>
            <person name="Veneault-Fourrey C."/>
            <person name="LaButti K."/>
            <person name="Lindquist E.A."/>
            <person name="Lipzen A."/>
            <person name="Lundell T."/>
            <person name="Morin E."/>
            <person name="Murat C."/>
            <person name="Riley R."/>
            <person name="Ohm R."/>
            <person name="Sun H."/>
            <person name="Tunlid A."/>
            <person name="Henrissat B."/>
            <person name="Grigoriev I.V."/>
            <person name="Hibbett D.S."/>
            <person name="Martin F."/>
        </authorList>
    </citation>
    <scope>NUCLEOTIDE SEQUENCE [LARGE SCALE GENOMIC DNA]</scope>
    <source>
        <strain evidence="1 2">FD-317 M1</strain>
    </source>
</reference>
<sequence>MPPAITEVAAKAIRKEIRCIFINVKSSQLKRSVFTESFFHNQGCNSEAMFKTEMQNFFSLFPRYISVPLKNQDTPLIPLQKMIGHFVCKGVKIDAMRSVVHFDERFALFGIRVLDRSRDWGHYPLKVNSVIELPAIGVGSRITGYEKNFVLHRTAARSNQKSAATHRAWILDLFSVWFEDTPSQSETMTQQGRDAVRPFLPQNSRSLTTIIGAASEPVLSSCLLAQLYHCEQKG</sequence>
<accession>A0A0D0CNI0</accession>
<dbReference type="HOGENOM" id="CLU_1185129_0_0_1"/>
<dbReference type="Proteomes" id="UP000053593">
    <property type="component" value="Unassembled WGS sequence"/>
</dbReference>
<proteinExistence type="predicted"/>
<keyword evidence="2" id="KW-1185">Reference proteome</keyword>
<gene>
    <name evidence="1" type="ORF">GYMLUDRAFT_61842</name>
</gene>
<name>A0A0D0CNI0_9AGAR</name>
<protein>
    <submittedName>
        <fullName evidence="1">Uncharacterized protein</fullName>
    </submittedName>
</protein>